<evidence type="ECO:0000313" key="2">
    <source>
        <dbReference type="Proteomes" id="UP000092993"/>
    </source>
</evidence>
<comment type="caution">
    <text evidence="1">The sequence shown here is derived from an EMBL/GenBank/DDBJ whole genome shotgun (WGS) entry which is preliminary data.</text>
</comment>
<accession>A0A1C7LN99</accession>
<keyword evidence="2" id="KW-1185">Reference proteome</keyword>
<dbReference type="OrthoDB" id="3253976at2759"/>
<dbReference type="Proteomes" id="UP000092993">
    <property type="component" value="Unassembled WGS sequence"/>
</dbReference>
<proteinExistence type="predicted"/>
<protein>
    <submittedName>
        <fullName evidence="1">Uncharacterized protein</fullName>
    </submittedName>
</protein>
<reference evidence="1 2" key="1">
    <citation type="submission" date="2016-03" db="EMBL/GenBank/DDBJ databases">
        <title>Whole genome sequencing of Grifola frondosa 9006-11.</title>
        <authorList>
            <person name="Min B."/>
            <person name="Park H."/>
            <person name="Kim J.-G."/>
            <person name="Cho H."/>
            <person name="Oh Y.-L."/>
            <person name="Kong W.-S."/>
            <person name="Choi I.-G."/>
        </authorList>
    </citation>
    <scope>NUCLEOTIDE SEQUENCE [LARGE SCALE GENOMIC DNA]</scope>
    <source>
        <strain evidence="1 2">9006-11</strain>
    </source>
</reference>
<organism evidence="1 2">
    <name type="scientific">Grifola frondosa</name>
    <name type="common">Maitake</name>
    <name type="synonym">Polyporus frondosus</name>
    <dbReference type="NCBI Taxonomy" id="5627"/>
    <lineage>
        <taxon>Eukaryota</taxon>
        <taxon>Fungi</taxon>
        <taxon>Dikarya</taxon>
        <taxon>Basidiomycota</taxon>
        <taxon>Agaricomycotina</taxon>
        <taxon>Agaricomycetes</taxon>
        <taxon>Polyporales</taxon>
        <taxon>Grifolaceae</taxon>
        <taxon>Grifola</taxon>
    </lineage>
</organism>
<gene>
    <name evidence="1" type="ORF">A0H81_13720</name>
</gene>
<name>A0A1C7LN99_GRIFR</name>
<dbReference type="EMBL" id="LUGG01000032">
    <property type="protein sequence ID" value="OBZ66235.1"/>
    <property type="molecule type" value="Genomic_DNA"/>
</dbReference>
<dbReference type="AlphaFoldDB" id="A0A1C7LN99"/>
<dbReference type="OMA" id="NDWTRSE"/>
<evidence type="ECO:0000313" key="1">
    <source>
        <dbReference type="EMBL" id="OBZ66235.1"/>
    </source>
</evidence>
<sequence>MANLIRSAKSGNDWTKNELRAYNINVVEQSLPEFFGLNELPPVPPAVRHFCEITDRALAPDDDTYKLLHHLDLAQNPKAGQEAAIDTFTARLLETLGYARGHRIILTHQALPLIICGTQCSARTDVCICDKDNYLLLVQRDTDTPLEDPQDPEPQLIADAVAAYQRNNFVRDRVLHIPTLDEITFPGITLVDTYPTFYKIKVTAELSDAVVGGVFPANPVVVYRHSARLPHRYSEGMTPVENRTTILQYYQAFKAFV</sequence>